<dbReference type="EMBL" id="JALHLG010000008">
    <property type="protein sequence ID" value="MCJ2186825.1"/>
    <property type="molecule type" value="Genomic_DNA"/>
</dbReference>
<evidence type="ECO:0000313" key="9">
    <source>
        <dbReference type="Proteomes" id="UP001202281"/>
    </source>
</evidence>
<accession>A0ABT0BPF6</accession>
<dbReference type="RefSeq" id="WP_243919689.1">
    <property type="nucleotide sequence ID" value="NZ_JALHLG010000008.1"/>
</dbReference>
<evidence type="ECO:0000256" key="5">
    <source>
        <dbReference type="ARBA" id="ARBA00023136"/>
    </source>
</evidence>
<evidence type="ECO:0000256" key="1">
    <source>
        <dbReference type="ARBA" id="ARBA00004651"/>
    </source>
</evidence>
<feature type="transmembrane region" description="Helical" evidence="6">
    <location>
        <begin position="46"/>
        <end position="64"/>
    </location>
</feature>
<feature type="non-terminal residue" evidence="8">
    <location>
        <position position="307"/>
    </location>
</feature>
<dbReference type="PANTHER" id="PTHR32309:SF13">
    <property type="entry name" value="FERRIC ENTEROBACTIN TRANSPORT PROTEIN FEPE"/>
    <property type="match status" value="1"/>
</dbReference>
<keyword evidence="3 6" id="KW-0812">Transmembrane</keyword>
<keyword evidence="2" id="KW-1003">Cell membrane</keyword>
<keyword evidence="4 6" id="KW-1133">Transmembrane helix</keyword>
<dbReference type="PANTHER" id="PTHR32309">
    <property type="entry name" value="TYROSINE-PROTEIN KINASE"/>
    <property type="match status" value="1"/>
</dbReference>
<keyword evidence="5 6" id="KW-0472">Membrane</keyword>
<dbReference type="Pfam" id="PF02706">
    <property type="entry name" value="Wzz"/>
    <property type="match status" value="1"/>
</dbReference>
<name>A0ABT0BPF6_9SPHN</name>
<comment type="subcellular location">
    <subcellularLocation>
        <location evidence="1">Cell membrane</location>
        <topology evidence="1">Multi-pass membrane protein</topology>
    </subcellularLocation>
</comment>
<protein>
    <submittedName>
        <fullName evidence="8">Wzz/FepE/Etk N-terminal domain-containing protein</fullName>
    </submittedName>
</protein>
<sequence length="307" mass="33085">MNLPALYEPHAGVPQVLPGGGASHQAAEDPITVRFLLAMLRRRREVLLLTLANCIVLALVWTSALPRIYRSSADVVMITKPVEVVPDDVGPAEAATPRDEDVETQIQLIQSREMAGQVLESTGLLHDAAFRADVAEPRGALDNILSSLGIRDRRGAVHFNGGEDAFREKAVTYLTERLRVARVGGSFNLRMAFDDADPQRAALVANTYARLFTTDDARERARSHATAAKVLHTRVDELRQAANKAFAAVQAYRVRTGLLSSAATSLTEQEISTYNQQIAAARAEAARDAAALASARGQLHSGGADSV</sequence>
<evidence type="ECO:0000259" key="7">
    <source>
        <dbReference type="Pfam" id="PF02706"/>
    </source>
</evidence>
<comment type="caution">
    <text evidence="8">The sequence shown here is derived from an EMBL/GenBank/DDBJ whole genome shotgun (WGS) entry which is preliminary data.</text>
</comment>
<keyword evidence="9" id="KW-1185">Reference proteome</keyword>
<dbReference type="InterPro" id="IPR003856">
    <property type="entry name" value="LPS_length_determ_N"/>
</dbReference>
<proteinExistence type="predicted"/>
<evidence type="ECO:0000256" key="6">
    <source>
        <dbReference type="SAM" id="Phobius"/>
    </source>
</evidence>
<evidence type="ECO:0000313" key="8">
    <source>
        <dbReference type="EMBL" id="MCJ2186825.1"/>
    </source>
</evidence>
<gene>
    <name evidence="8" type="ORF">MTR66_08365</name>
</gene>
<feature type="domain" description="Polysaccharide chain length determinant N-terminal" evidence="7">
    <location>
        <begin position="31"/>
        <end position="120"/>
    </location>
</feature>
<dbReference type="Proteomes" id="UP001202281">
    <property type="component" value="Unassembled WGS sequence"/>
</dbReference>
<reference evidence="8 9" key="1">
    <citation type="submission" date="2022-04" db="EMBL/GenBank/DDBJ databases">
        <title>Identification of a novel bacterium isolated from mangrove sediments.</title>
        <authorList>
            <person name="Pan X."/>
        </authorList>
    </citation>
    <scope>NUCLEOTIDE SEQUENCE [LARGE SCALE GENOMIC DNA]</scope>
    <source>
        <strain evidence="8 9">B2638</strain>
    </source>
</reference>
<evidence type="ECO:0000256" key="3">
    <source>
        <dbReference type="ARBA" id="ARBA00022692"/>
    </source>
</evidence>
<evidence type="ECO:0000256" key="2">
    <source>
        <dbReference type="ARBA" id="ARBA00022475"/>
    </source>
</evidence>
<evidence type="ECO:0000256" key="4">
    <source>
        <dbReference type="ARBA" id="ARBA00022989"/>
    </source>
</evidence>
<organism evidence="8 9">
    <name type="scientific">Novosphingobium beihaiensis</name>
    <dbReference type="NCBI Taxonomy" id="2930389"/>
    <lineage>
        <taxon>Bacteria</taxon>
        <taxon>Pseudomonadati</taxon>
        <taxon>Pseudomonadota</taxon>
        <taxon>Alphaproteobacteria</taxon>
        <taxon>Sphingomonadales</taxon>
        <taxon>Sphingomonadaceae</taxon>
        <taxon>Novosphingobium</taxon>
    </lineage>
</organism>
<dbReference type="InterPro" id="IPR050445">
    <property type="entry name" value="Bact_polysacc_biosynth/exp"/>
</dbReference>